<reference evidence="2" key="1">
    <citation type="journal article" date="2020" name="Nature">
        <title>Giant virus diversity and host interactions through global metagenomics.</title>
        <authorList>
            <person name="Schulz F."/>
            <person name="Roux S."/>
            <person name="Paez-Espino D."/>
            <person name="Jungbluth S."/>
            <person name="Walsh D.A."/>
            <person name="Denef V.J."/>
            <person name="McMahon K.D."/>
            <person name="Konstantinidis K.T."/>
            <person name="Eloe-Fadrosh E.A."/>
            <person name="Kyrpides N.C."/>
            <person name="Woyke T."/>
        </authorList>
    </citation>
    <scope>NUCLEOTIDE SEQUENCE</scope>
    <source>
        <strain evidence="2">GVMAG-S-1038524-41</strain>
    </source>
</reference>
<protein>
    <submittedName>
        <fullName evidence="2">Uncharacterized protein</fullName>
    </submittedName>
</protein>
<sequence>MSTTKNDVPQDLSQSFCDTDTCPDGATCSAANVTFNCCSDGTKCPGGVCPMPKKSDDSKSSSPSKRKMRPPGETGSPGIPQLDQLFSQLFSSVLGNDDSPSNPLTAWESMMRKNPRISQSSDSSDEDTDEDSDDDDGDYSDEDCEHGENYDNEECQTDNAEQFDPRWDIINKLIESHVNLTRAVSDLTRKR</sequence>
<evidence type="ECO:0000256" key="1">
    <source>
        <dbReference type="SAM" id="MobiDB-lite"/>
    </source>
</evidence>
<dbReference type="AlphaFoldDB" id="A0A6C0JMM1"/>
<dbReference type="EMBL" id="MN740671">
    <property type="protein sequence ID" value="QHU07025.1"/>
    <property type="molecule type" value="Genomic_DNA"/>
</dbReference>
<feature type="compositionally biased region" description="Polar residues" evidence="1">
    <location>
        <begin position="84"/>
        <end position="104"/>
    </location>
</feature>
<feature type="region of interest" description="Disordered" evidence="1">
    <location>
        <begin position="44"/>
        <end position="160"/>
    </location>
</feature>
<organism evidence="2">
    <name type="scientific">viral metagenome</name>
    <dbReference type="NCBI Taxonomy" id="1070528"/>
    <lineage>
        <taxon>unclassified sequences</taxon>
        <taxon>metagenomes</taxon>
        <taxon>organismal metagenomes</taxon>
    </lineage>
</organism>
<feature type="compositionally biased region" description="Acidic residues" evidence="1">
    <location>
        <begin position="123"/>
        <end position="156"/>
    </location>
</feature>
<name>A0A6C0JMM1_9ZZZZ</name>
<evidence type="ECO:0000313" key="2">
    <source>
        <dbReference type="EMBL" id="QHU07025.1"/>
    </source>
</evidence>
<proteinExistence type="predicted"/>
<accession>A0A6C0JMM1</accession>